<evidence type="ECO:0000313" key="1">
    <source>
        <dbReference type="EMBL" id="QPI52404.1"/>
    </source>
</evidence>
<dbReference type="Pfam" id="PF04343">
    <property type="entry name" value="DUF488"/>
    <property type="match status" value="1"/>
</dbReference>
<name>A0AA48WJ52_9BURK</name>
<organism evidence="1 2">
    <name type="scientific">Massilia antarctica</name>
    <dbReference type="NCBI Taxonomy" id="2765360"/>
    <lineage>
        <taxon>Bacteria</taxon>
        <taxon>Pseudomonadati</taxon>
        <taxon>Pseudomonadota</taxon>
        <taxon>Betaproteobacteria</taxon>
        <taxon>Burkholderiales</taxon>
        <taxon>Oxalobacteraceae</taxon>
        <taxon>Telluria group</taxon>
        <taxon>Massilia</taxon>
    </lineage>
</organism>
<dbReference type="Proteomes" id="UP000662888">
    <property type="component" value="Chromosome"/>
</dbReference>
<reference evidence="1 2" key="1">
    <citation type="submission" date="2020-11" db="EMBL/GenBank/DDBJ databases">
        <authorList>
            <person name="Sun Q."/>
        </authorList>
    </citation>
    <scope>NUCLEOTIDE SEQUENCE [LARGE SCALE GENOMIC DNA]</scope>
    <source>
        <strain evidence="1 2">P8398</strain>
    </source>
</reference>
<keyword evidence="2" id="KW-1185">Reference proteome</keyword>
<evidence type="ECO:0000313" key="2">
    <source>
        <dbReference type="Proteomes" id="UP000662888"/>
    </source>
</evidence>
<protein>
    <submittedName>
        <fullName evidence="1">DUF488 domain-containing protein</fullName>
    </submittedName>
</protein>
<dbReference type="EMBL" id="CP065053">
    <property type="protein sequence ID" value="QPI52404.1"/>
    <property type="molecule type" value="Genomic_DNA"/>
</dbReference>
<accession>A0AA48WJ52</accession>
<gene>
    <name evidence="1" type="ORF">IV454_13495</name>
</gene>
<proteinExistence type="predicted"/>
<dbReference type="PANTHER" id="PTHR39337:SF1">
    <property type="entry name" value="BLR5642 PROTEIN"/>
    <property type="match status" value="1"/>
</dbReference>
<dbReference type="PANTHER" id="PTHR39337">
    <property type="entry name" value="BLR5642 PROTEIN"/>
    <property type="match status" value="1"/>
</dbReference>
<sequence length="238" mass="26147">MFAPPAALVAPTRVRIRVRRRAKRAPQRQCYHGIAPWTTVRPALAPSCSLVEKPANIPPEVLVCTIGHSNRPLEAFLDLLASNRIGCVVDVRTVPRSRHNPQFNQDALPHSLAAAGIDYRYLQALGGLRHAAKDSSNTGWRNASFRGYADHMQSPEFADGMDALCELAQTQRCVLMCAEAVPWRCHRSMVGDALLVRHIGVEHIIGPKGRRPHVLTPFAHVDGERITYPAPPAGPADD</sequence>
<dbReference type="InterPro" id="IPR007438">
    <property type="entry name" value="DUF488"/>
</dbReference>